<feature type="domain" description="Radical SAM core" evidence="4">
    <location>
        <begin position="19"/>
        <end position="264"/>
    </location>
</feature>
<dbReference type="SFLD" id="SFLDG01084">
    <property type="entry name" value="Uncharacterised_Radical_SAM_Su"/>
    <property type="match status" value="1"/>
</dbReference>
<dbReference type="RefSeq" id="WP_377942799.1">
    <property type="nucleotide sequence ID" value="NZ_JBHUCX010000024.1"/>
</dbReference>
<dbReference type="InterPro" id="IPR058240">
    <property type="entry name" value="rSAM_sf"/>
</dbReference>
<proteinExistence type="predicted"/>
<name>A0ABW4JF15_9BACL</name>
<evidence type="ECO:0000259" key="4">
    <source>
        <dbReference type="PROSITE" id="PS51918"/>
    </source>
</evidence>
<keyword evidence="1" id="KW-0479">Metal-binding</keyword>
<dbReference type="SFLD" id="SFLDS00029">
    <property type="entry name" value="Radical_SAM"/>
    <property type="match status" value="1"/>
</dbReference>
<dbReference type="EMBL" id="JBHUCX010000024">
    <property type="protein sequence ID" value="MFD1674926.1"/>
    <property type="molecule type" value="Genomic_DNA"/>
</dbReference>
<evidence type="ECO:0000256" key="2">
    <source>
        <dbReference type="ARBA" id="ARBA00023004"/>
    </source>
</evidence>
<keyword evidence="2" id="KW-0408">Iron</keyword>
<dbReference type="PROSITE" id="PS51918">
    <property type="entry name" value="RADICAL_SAM"/>
    <property type="match status" value="1"/>
</dbReference>
<evidence type="ECO:0000313" key="6">
    <source>
        <dbReference type="Proteomes" id="UP001597079"/>
    </source>
</evidence>
<dbReference type="Gene3D" id="3.80.30.30">
    <property type="match status" value="1"/>
</dbReference>
<dbReference type="InterPro" id="IPR040086">
    <property type="entry name" value="MJ0683-like"/>
</dbReference>
<evidence type="ECO:0000313" key="5">
    <source>
        <dbReference type="EMBL" id="MFD1674926.1"/>
    </source>
</evidence>
<keyword evidence="6" id="KW-1185">Reference proteome</keyword>
<dbReference type="InterPro" id="IPR007197">
    <property type="entry name" value="rSAM"/>
</dbReference>
<reference evidence="6" key="1">
    <citation type="journal article" date="2019" name="Int. J. Syst. Evol. Microbiol.">
        <title>The Global Catalogue of Microorganisms (GCM) 10K type strain sequencing project: providing services to taxonomists for standard genome sequencing and annotation.</title>
        <authorList>
            <consortium name="The Broad Institute Genomics Platform"/>
            <consortium name="The Broad Institute Genome Sequencing Center for Infectious Disease"/>
            <person name="Wu L."/>
            <person name="Ma J."/>
        </authorList>
    </citation>
    <scope>NUCLEOTIDE SEQUENCE [LARGE SCALE GENOMIC DNA]</scope>
    <source>
        <strain evidence="6">CGMCC 1.12286</strain>
    </source>
</reference>
<dbReference type="SUPFAM" id="SSF102114">
    <property type="entry name" value="Radical SAM enzymes"/>
    <property type="match status" value="1"/>
</dbReference>
<evidence type="ECO:0000256" key="3">
    <source>
        <dbReference type="ARBA" id="ARBA00023014"/>
    </source>
</evidence>
<organism evidence="5 6">
    <name type="scientific">Alicyclobacillus fodiniaquatilis</name>
    <dbReference type="NCBI Taxonomy" id="1661150"/>
    <lineage>
        <taxon>Bacteria</taxon>
        <taxon>Bacillati</taxon>
        <taxon>Bacillota</taxon>
        <taxon>Bacilli</taxon>
        <taxon>Bacillales</taxon>
        <taxon>Alicyclobacillaceae</taxon>
        <taxon>Alicyclobacillus</taxon>
    </lineage>
</organism>
<dbReference type="CDD" id="cd01335">
    <property type="entry name" value="Radical_SAM"/>
    <property type="match status" value="1"/>
</dbReference>
<dbReference type="PANTHER" id="PTHR43432">
    <property type="entry name" value="SLR0285 PROTEIN"/>
    <property type="match status" value="1"/>
</dbReference>
<gene>
    <name evidence="5" type="ORF">ACFSB2_09485</name>
</gene>
<protein>
    <submittedName>
        <fullName evidence="5">Radical SAM protein</fullName>
    </submittedName>
</protein>
<dbReference type="Proteomes" id="UP001597079">
    <property type="component" value="Unassembled WGS sequence"/>
</dbReference>
<accession>A0ABW4JF15</accession>
<dbReference type="PANTHER" id="PTHR43432:SF3">
    <property type="entry name" value="SLR0285 PROTEIN"/>
    <property type="match status" value="1"/>
</dbReference>
<sequence length="281" mass="32534">MAQNIRVQHTEPRRFLQPASGYLQDYDYTLNPFVGCVFACKYCYVRAMPIARFHEGQWGNYVDVKQLDSASFTRELIAARKRGAVRIFMSSSTDPYQPIEYREQRSRTLLEQMVAHADLVDFLFIQTRSPLVTRDIDLLQALAQRVMVSMTIETDLEDVRRRFTPYAPPLPKRYEALRTLRDNGILTQVAVSPVLPASDHFASSLRNLADYVVIDDYFMGDGASGKRTKQLHVEELYTPDEIENWYQPHAYQKTLTQFQTIFPAEQVYVSRMGFLPPADRK</sequence>
<evidence type="ECO:0000256" key="1">
    <source>
        <dbReference type="ARBA" id="ARBA00022723"/>
    </source>
</evidence>
<dbReference type="Pfam" id="PF04055">
    <property type="entry name" value="Radical_SAM"/>
    <property type="match status" value="1"/>
</dbReference>
<keyword evidence="3" id="KW-0411">Iron-sulfur</keyword>
<comment type="caution">
    <text evidence="5">The sequence shown here is derived from an EMBL/GenBank/DDBJ whole genome shotgun (WGS) entry which is preliminary data.</text>
</comment>